<organism evidence="1 2">
    <name type="scientific">Cellulomonas triticagri</name>
    <dbReference type="NCBI Taxonomy" id="2483352"/>
    <lineage>
        <taxon>Bacteria</taxon>
        <taxon>Bacillati</taxon>
        <taxon>Actinomycetota</taxon>
        <taxon>Actinomycetes</taxon>
        <taxon>Micrococcales</taxon>
        <taxon>Cellulomonadaceae</taxon>
        <taxon>Cellulomonas</taxon>
    </lineage>
</organism>
<dbReference type="InterPro" id="IPR047900">
    <property type="entry name" value="Choice_anch_G"/>
</dbReference>
<evidence type="ECO:0008006" key="3">
    <source>
        <dbReference type="Google" id="ProtNLM"/>
    </source>
</evidence>
<keyword evidence="2" id="KW-1185">Reference proteome</keyword>
<protein>
    <recommendedName>
        <fullName evidence="3">Choice-of-anchor G family protein</fullName>
    </recommendedName>
</protein>
<proteinExistence type="predicted"/>
<dbReference type="Proteomes" id="UP000269289">
    <property type="component" value="Unassembled WGS sequence"/>
</dbReference>
<dbReference type="OrthoDB" id="4946241at2"/>
<comment type="caution">
    <text evidence="1">The sequence shown here is derived from an EMBL/GenBank/DDBJ whole genome shotgun (WGS) entry which is preliminary data.</text>
</comment>
<dbReference type="EMBL" id="RFFI01000101">
    <property type="protein sequence ID" value="RMI06642.1"/>
    <property type="molecule type" value="Genomic_DNA"/>
</dbReference>
<sequence>MRDRSAAARRGTRVRVPRPVRHARTRRAPRGRLTTAVALALGLAAGIGVHTGARHVQLTDAAWVDREYVDAALGTRASWCEAGLYTTTGRGQLFAANTAGTTTAATPALAPLRVVQTGTASSATPTGATSLGSDGYKHPLAQATLNGPAASLGSTYSFAAVTPAQNNQLARAASTGLVSGASGAVSDAGVIDTTVQGAPNAQPDLATVDVRNLVGSTLLSTQLGAANATDLTGVRLVPRSVASLTTRNACLGVNTTSRAYGVSGLRLEAESTNLRAVSTTATSSATTIQNAIAAGTTAAFPTTAAANVNTTMRNNQALLNLMTPAATSTGTLTLTGVNVPTAVSPLTSQTLTSADGAVRLDLTNGRMTVDLATLTSATTGVNGLAPNSEVLTTAIMSAASTAVGALLPVYQTSVLNAISTALNTRTATLTVDTQISLLGLGALLTEPTRFTFTGTLNQLYAKTGGTVGVSVGTNNSCGLLTTGSCTTVRNTFGDPAGQEQLKQAVADALATTVYGTTSTTPSSPARLITNAVTAAQTTLQGSLANLPTAVSAQVNVRPDVASPAARPGIVFDSGEVGVTALRIGAVPASRTAWVAFGASAAGPNTYRLAP</sequence>
<accession>A0A3M2IXQ6</accession>
<evidence type="ECO:0000313" key="2">
    <source>
        <dbReference type="Proteomes" id="UP000269289"/>
    </source>
</evidence>
<dbReference type="AlphaFoldDB" id="A0A3M2IXQ6"/>
<dbReference type="RefSeq" id="WP_122150591.1">
    <property type="nucleotide sequence ID" value="NZ_RFFI01000101.1"/>
</dbReference>
<evidence type="ECO:0000313" key="1">
    <source>
        <dbReference type="EMBL" id="RMI06642.1"/>
    </source>
</evidence>
<name>A0A3M2IXQ6_9CELL</name>
<reference evidence="1 2" key="1">
    <citation type="submission" date="2018-10" db="EMBL/GenBank/DDBJ databases">
        <title>Isolation, diversity and antifungal activity of actinobacteria from wheat.</title>
        <authorList>
            <person name="Han C."/>
        </authorList>
    </citation>
    <scope>NUCLEOTIDE SEQUENCE [LARGE SCALE GENOMIC DNA]</scope>
    <source>
        <strain evidence="1 2">NEAU-YY56</strain>
    </source>
</reference>
<dbReference type="NCBIfam" id="NF033766">
    <property type="entry name" value="choice_anch_G"/>
    <property type="match status" value="1"/>
</dbReference>
<gene>
    <name evidence="1" type="ORF">EBM89_15785</name>
</gene>